<evidence type="ECO:0000259" key="3">
    <source>
        <dbReference type="Pfam" id="PF01551"/>
    </source>
</evidence>
<feature type="compositionally biased region" description="Polar residues" evidence="1">
    <location>
        <begin position="242"/>
        <end position="252"/>
    </location>
</feature>
<dbReference type="OrthoDB" id="4989514at2"/>
<feature type="signal peptide" evidence="2">
    <location>
        <begin position="1"/>
        <end position="22"/>
    </location>
</feature>
<evidence type="ECO:0000313" key="5">
    <source>
        <dbReference type="Proteomes" id="UP000295601"/>
    </source>
</evidence>
<sequence length="263" mass="26012">MSASAVAACAAAAVILGLPVVAAATQLEGRHRVAVTADAAALAAADAATGWIDADPCTVAGEVAAGAGAELVSCVVTQSTGEARVVIARGSAALRAEGRARAGPVPLPPGDDSAAGESGWVWPAATREVSQGLHDGLAIDLSVPAGAELTSPRAGVVVFAGQDGGGIPEPCRANPGWWRGPNVTVVVRHSVAGQAIYSSHNHVAPGSPERLGIRAGSLVGPGQAVALSGMSGCTSGPHTHFTLSSTPTNTHPDLNPFEYLGPP</sequence>
<dbReference type="AlphaFoldDB" id="A0A4R6RVC4"/>
<feature type="chain" id="PRO_5038786128" evidence="2">
    <location>
        <begin position="23"/>
        <end position="263"/>
    </location>
</feature>
<dbReference type="SUPFAM" id="SSF51261">
    <property type="entry name" value="Duplicated hybrid motif"/>
    <property type="match status" value="1"/>
</dbReference>
<comment type="caution">
    <text evidence="4">The sequence shown here is derived from an EMBL/GenBank/DDBJ whole genome shotgun (WGS) entry which is preliminary data.</text>
</comment>
<keyword evidence="5" id="KW-1185">Reference proteome</keyword>
<organism evidence="4 5">
    <name type="scientific">Leucobacter luti</name>
    <dbReference type="NCBI Taxonomy" id="340320"/>
    <lineage>
        <taxon>Bacteria</taxon>
        <taxon>Bacillati</taxon>
        <taxon>Actinomycetota</taxon>
        <taxon>Actinomycetes</taxon>
        <taxon>Micrococcales</taxon>
        <taxon>Microbacteriaceae</taxon>
        <taxon>Leucobacter</taxon>
    </lineage>
</organism>
<protein>
    <submittedName>
        <fullName evidence="4">Peptidase M23-like protein</fullName>
    </submittedName>
</protein>
<dbReference type="RefSeq" id="WP_133617272.1">
    <property type="nucleotide sequence ID" value="NZ_SNYA01000006.1"/>
</dbReference>
<accession>A0A4R6RVC4</accession>
<evidence type="ECO:0000313" key="4">
    <source>
        <dbReference type="EMBL" id="TDP90900.1"/>
    </source>
</evidence>
<dbReference type="Pfam" id="PF01551">
    <property type="entry name" value="Peptidase_M23"/>
    <property type="match status" value="1"/>
</dbReference>
<name>A0A4R6RVC4_9MICO</name>
<evidence type="ECO:0000256" key="2">
    <source>
        <dbReference type="SAM" id="SignalP"/>
    </source>
</evidence>
<evidence type="ECO:0000256" key="1">
    <source>
        <dbReference type="SAM" id="MobiDB-lite"/>
    </source>
</evidence>
<reference evidence="4 5" key="1">
    <citation type="submission" date="2019-03" db="EMBL/GenBank/DDBJ databases">
        <title>Genomic analyses of the natural microbiome of Caenorhabditis elegans.</title>
        <authorList>
            <person name="Samuel B."/>
        </authorList>
    </citation>
    <scope>NUCLEOTIDE SEQUENCE [LARGE SCALE GENOMIC DNA]</scope>
    <source>
        <strain evidence="4 5">JUb18</strain>
    </source>
</reference>
<dbReference type="InterPro" id="IPR011055">
    <property type="entry name" value="Dup_hybrid_motif"/>
</dbReference>
<dbReference type="EMBL" id="SNYA01000006">
    <property type="protein sequence ID" value="TDP90900.1"/>
    <property type="molecule type" value="Genomic_DNA"/>
</dbReference>
<feature type="domain" description="M23ase beta-sheet core" evidence="3">
    <location>
        <begin position="138"/>
        <end position="245"/>
    </location>
</feature>
<dbReference type="Proteomes" id="UP000295601">
    <property type="component" value="Unassembled WGS sequence"/>
</dbReference>
<keyword evidence="2" id="KW-0732">Signal</keyword>
<proteinExistence type="predicted"/>
<dbReference type="InterPro" id="IPR016047">
    <property type="entry name" value="M23ase_b-sheet_dom"/>
</dbReference>
<dbReference type="Gene3D" id="2.70.70.10">
    <property type="entry name" value="Glucose Permease (Domain IIA)"/>
    <property type="match status" value="1"/>
</dbReference>
<dbReference type="CDD" id="cd12797">
    <property type="entry name" value="M23_peptidase"/>
    <property type="match status" value="1"/>
</dbReference>
<feature type="region of interest" description="Disordered" evidence="1">
    <location>
        <begin position="242"/>
        <end position="263"/>
    </location>
</feature>
<gene>
    <name evidence="4" type="ORF">EDF62_2556</name>
</gene>